<evidence type="ECO:0000256" key="5">
    <source>
        <dbReference type="ARBA" id="ARBA00048552"/>
    </source>
</evidence>
<dbReference type="InterPro" id="IPR007644">
    <property type="entry name" value="RNA_pol_bsu_protrusion"/>
</dbReference>
<keyword evidence="17" id="KW-1185">Reference proteome</keyword>
<dbReference type="InterPro" id="IPR007645">
    <property type="entry name" value="RNA_pol_Rpb2_3"/>
</dbReference>
<evidence type="ECO:0000313" key="16">
    <source>
        <dbReference type="EMBL" id="RKQ36946.1"/>
    </source>
</evidence>
<evidence type="ECO:0000313" key="17">
    <source>
        <dbReference type="Proteomes" id="UP000249516"/>
    </source>
</evidence>
<keyword evidence="1 6" id="KW-0240">DNA-directed RNA polymerase</keyword>
<evidence type="ECO:0000256" key="2">
    <source>
        <dbReference type="ARBA" id="ARBA00022679"/>
    </source>
</evidence>
<dbReference type="InterPro" id="IPR007641">
    <property type="entry name" value="RNA_pol_Rpb2_7"/>
</dbReference>
<dbReference type="GO" id="GO:0003677">
    <property type="term" value="F:DNA binding"/>
    <property type="evidence" value="ECO:0007669"/>
    <property type="project" value="UniProtKB-UniRule"/>
</dbReference>
<sequence length="1169" mass="128913">MVASSTDTNVSANHPTSDNIPRRVSFAKIHEPLDVPNLLALQTDSFDRLVGNERWQARVAEAQETGDTSVPTTSGLSDIFEEISPIEDFQGTMSLSFSEPEFYDPKYTMDECKDRDATFSAPLYVKAEFMNNNTGEIKQQTVFMGDFPLMTEKGTFVINGSERVVVSQLVRSPGAYFEKGQDRTSDKDIYSAKIIPSRGAWFELEIDKRDQVGVRLDRKRKQSVTVLLKALGWTEAKILEEFGEFDSIRATLEKDATETREEALLDIYRKLRPGEPPTVDAAQSLLDNMYFNPKRYDLAKVGRYKLNRKLGLDKPFTDPDASVLSLDDIVAMIRYLVTLHDGGSSMPGTRDGEAREIHVDVDDIDHFGNRRIRAVGELIENQIRTGLSRMERVVRERMTTQDVEAITPQTLINIRPVVAAIKEFFGTSQLSQFMDQNNPLAGLTHKRRLSALGPGGLSRDRAGMEVRDVHPSHYGRMCPIETPEGSNIGLIGSLATYARINPFGFIETPYRRVVDGTVTNDVVYLTADDERGLTIAQANAPLTDDGHFAEDAVLARASDGSGEAVLVAPEDIEFMDVSPRQMVSVATALIPYLEHDDANRALMGANMQRQAVPLLTSEAPLVGTGMERYAALDAGDSVLATKPGVVEEVSADLVTVLNDDGTSKLYPINKFVRSNPGNTYNQRVIVSEGDRVEPRTVIADGPSTDHGELALGKNLLIAYMSWEGLNYEDAIILSQRMVSEDVLTSIHIEEHEIDARDTKLGAEEITRDIPNVSEEVLSALDERGIIHIGAEVQAGDILVGKVTPKGETELTPEERLLRAIFGEKSREVRDTSLKVPHGESGTVIGVRVFDREDEDDDLPAGVNQVVRVYVAQKRKITDGDKLAGRHGNKGVISKILPIEDMPFMADGTPVDVILNPLGVPGRMNLGQVLEVHTGWLAKQGWNIEGDPEWLHGLSNFPKSSGPTNVATPVFDGAREDEIFDLLDHTNPTRDGDRLIGRSGKAKLFDGRSGQPFPDPVSVGYQYILKLHHLVDDKIHARSTGPYSMITQQPLGGKAQFGGQRFGEMEVWALEAYGAAYTLQELLTVKSDDVHGRVKVYEAIVKGENIPEPGVPESFKVLIKEMQSLCLNVEVLSADGNTMEMRDSEDDSFRAADELGIDLSHSEPSSVEEV</sequence>
<feature type="compositionally biased region" description="Polar residues" evidence="9">
    <location>
        <begin position="1"/>
        <end position="19"/>
    </location>
</feature>
<dbReference type="InterPro" id="IPR037034">
    <property type="entry name" value="RNA_pol_Rpb2_2_sf"/>
</dbReference>
<dbReference type="RefSeq" id="WP_110919090.1">
    <property type="nucleotide sequence ID" value="NZ_PNJG02000001.1"/>
</dbReference>
<dbReference type="InterPro" id="IPR007642">
    <property type="entry name" value="RNA_pol_Rpb2_2"/>
</dbReference>
<evidence type="ECO:0000259" key="13">
    <source>
        <dbReference type="Pfam" id="PF04563"/>
    </source>
</evidence>
<dbReference type="InterPro" id="IPR015712">
    <property type="entry name" value="DNA-dir_RNA_pol_su2"/>
</dbReference>
<feature type="domain" description="DNA-directed RNA polymerase subunit 2 hybrid-binding" evidence="10">
    <location>
        <begin position="640"/>
        <end position="1055"/>
    </location>
</feature>
<feature type="region of interest" description="Disordered" evidence="9">
    <location>
        <begin position="1"/>
        <end position="20"/>
    </location>
</feature>
<dbReference type="Gene3D" id="2.40.50.100">
    <property type="match status" value="1"/>
</dbReference>
<dbReference type="InterPro" id="IPR037033">
    <property type="entry name" value="DNA-dir_RNAP_su2_hyb_sf"/>
</dbReference>
<dbReference type="GO" id="GO:0003899">
    <property type="term" value="F:DNA-directed RNA polymerase activity"/>
    <property type="evidence" value="ECO:0007669"/>
    <property type="project" value="UniProtKB-UniRule"/>
</dbReference>
<dbReference type="InterPro" id="IPR010243">
    <property type="entry name" value="RNA_pol_bsu_bac"/>
</dbReference>
<evidence type="ECO:0000259" key="11">
    <source>
        <dbReference type="Pfam" id="PF04560"/>
    </source>
</evidence>
<dbReference type="NCBIfam" id="TIGR02013">
    <property type="entry name" value="rpoB"/>
    <property type="match status" value="1"/>
</dbReference>
<evidence type="ECO:0000256" key="3">
    <source>
        <dbReference type="ARBA" id="ARBA00022695"/>
    </source>
</evidence>
<feature type="region of interest" description="Disordered" evidence="9">
    <location>
        <begin position="1138"/>
        <end position="1169"/>
    </location>
</feature>
<comment type="subunit">
    <text evidence="6 8">The RNAP catalytic core consists of 2 alpha, 1 beta, 1 beta' and 1 omega subunit. When a sigma factor is associated with the core the holoenzyme is formed, which can initiate transcription.</text>
</comment>
<dbReference type="Pfam" id="PF04561">
    <property type="entry name" value="RNA_pol_Rpb2_2"/>
    <property type="match status" value="1"/>
</dbReference>
<feature type="domain" description="RNA polymerase Rpb2" evidence="14">
    <location>
        <begin position="432"/>
        <end position="500"/>
    </location>
</feature>
<dbReference type="PANTHER" id="PTHR20856">
    <property type="entry name" value="DNA-DIRECTED RNA POLYMERASE I SUBUNIT 2"/>
    <property type="match status" value="1"/>
</dbReference>
<dbReference type="OrthoDB" id="9803954at2"/>
<accession>A0A495AA73</accession>
<dbReference type="Proteomes" id="UP000249516">
    <property type="component" value="Unassembled WGS sequence"/>
</dbReference>
<comment type="catalytic activity">
    <reaction evidence="5 6 8">
        <text>RNA(n) + a ribonucleoside 5'-triphosphate = RNA(n+1) + diphosphate</text>
        <dbReference type="Rhea" id="RHEA:21248"/>
        <dbReference type="Rhea" id="RHEA-COMP:14527"/>
        <dbReference type="Rhea" id="RHEA-COMP:17342"/>
        <dbReference type="ChEBI" id="CHEBI:33019"/>
        <dbReference type="ChEBI" id="CHEBI:61557"/>
        <dbReference type="ChEBI" id="CHEBI:140395"/>
        <dbReference type="EC" id="2.7.7.6"/>
    </reaction>
</comment>
<evidence type="ECO:0000259" key="12">
    <source>
        <dbReference type="Pfam" id="PF04561"/>
    </source>
</evidence>
<dbReference type="FunFam" id="3.90.1800.10:FF:000001">
    <property type="entry name" value="DNA-directed RNA polymerase subunit beta"/>
    <property type="match status" value="1"/>
</dbReference>
<evidence type="ECO:0000259" key="10">
    <source>
        <dbReference type="Pfam" id="PF00562"/>
    </source>
</evidence>
<keyword evidence="3 6" id="KW-0548">Nucleotidyltransferase</keyword>
<dbReference type="EMBL" id="PNJG02000001">
    <property type="protein sequence ID" value="RKQ36946.1"/>
    <property type="molecule type" value="Genomic_DNA"/>
</dbReference>
<dbReference type="Gene3D" id="2.30.150.10">
    <property type="entry name" value="DNA-directed RNA polymerase, beta subunit, external 1 domain"/>
    <property type="match status" value="1"/>
</dbReference>
<dbReference type="Pfam" id="PF04563">
    <property type="entry name" value="RNA_pol_Rpb2_1"/>
    <property type="match status" value="1"/>
</dbReference>
<evidence type="ECO:0000256" key="6">
    <source>
        <dbReference type="HAMAP-Rule" id="MF_01321"/>
    </source>
</evidence>
<evidence type="ECO:0000259" key="15">
    <source>
        <dbReference type="Pfam" id="PF10385"/>
    </source>
</evidence>
<reference evidence="16 17" key="1">
    <citation type="submission" date="2018-10" db="EMBL/GenBank/DDBJ databases">
        <title>Kocuria tytouropygialis sp. nov., isolated from the uropygial gland of an American barn owl (Tyto furcata).</title>
        <authorList>
            <person name="Braun M.S."/>
            <person name="Wang E."/>
            <person name="Zimmermann S."/>
            <person name="Wagner H."/>
            <person name="Wink M."/>
        </authorList>
    </citation>
    <scope>NUCLEOTIDE SEQUENCE [LARGE SCALE GENOMIC DNA]</scope>
    <source>
        <strain evidence="16 17">442</strain>
    </source>
</reference>
<feature type="domain" description="RNA polymerase Rpb2" evidence="11">
    <location>
        <begin position="1057"/>
        <end position="1131"/>
    </location>
</feature>
<evidence type="ECO:0000259" key="14">
    <source>
        <dbReference type="Pfam" id="PF04565"/>
    </source>
</evidence>
<dbReference type="Gene3D" id="3.90.1100.10">
    <property type="match status" value="1"/>
</dbReference>
<dbReference type="GO" id="GO:0000428">
    <property type="term" value="C:DNA-directed RNA polymerase complex"/>
    <property type="evidence" value="ECO:0007669"/>
    <property type="project" value="UniProtKB-KW"/>
</dbReference>
<organism evidence="16 17">
    <name type="scientific">Kocuria tytonis</name>
    <dbReference type="NCBI Taxonomy" id="2054280"/>
    <lineage>
        <taxon>Bacteria</taxon>
        <taxon>Bacillati</taxon>
        <taxon>Actinomycetota</taxon>
        <taxon>Actinomycetes</taxon>
        <taxon>Micrococcales</taxon>
        <taxon>Micrococcaceae</taxon>
        <taxon>Kocuria</taxon>
    </lineage>
</organism>
<dbReference type="InterPro" id="IPR042107">
    <property type="entry name" value="DNA-dir_RNA_pol_bsu_ext_1_sf"/>
</dbReference>
<dbReference type="Pfam" id="PF10385">
    <property type="entry name" value="RNA_pol_Rpb2_45"/>
    <property type="match status" value="1"/>
</dbReference>
<name>A0A495AA73_9MICC</name>
<evidence type="ECO:0000256" key="7">
    <source>
        <dbReference type="RuleBase" id="RU000434"/>
    </source>
</evidence>
<dbReference type="PROSITE" id="PS01166">
    <property type="entry name" value="RNA_POL_BETA"/>
    <property type="match status" value="1"/>
</dbReference>
<dbReference type="InterPro" id="IPR007120">
    <property type="entry name" value="DNA-dir_RNAP_su2_dom"/>
</dbReference>
<comment type="similarity">
    <text evidence="6 7">Belongs to the RNA polymerase beta chain family.</text>
</comment>
<comment type="caution">
    <text evidence="16">The sequence shown here is derived from an EMBL/GenBank/DDBJ whole genome shotgun (WGS) entry which is preliminary data.</text>
</comment>
<evidence type="ECO:0000256" key="4">
    <source>
        <dbReference type="ARBA" id="ARBA00023163"/>
    </source>
</evidence>
<evidence type="ECO:0000256" key="8">
    <source>
        <dbReference type="RuleBase" id="RU363031"/>
    </source>
</evidence>
<dbReference type="InterPro" id="IPR014724">
    <property type="entry name" value="RNA_pol_RPB2_OB-fold"/>
</dbReference>
<proteinExistence type="inferred from homology"/>
<dbReference type="Pfam" id="PF04565">
    <property type="entry name" value="RNA_pol_Rpb2_3"/>
    <property type="match status" value="1"/>
</dbReference>
<dbReference type="Gene3D" id="2.40.270.10">
    <property type="entry name" value="DNA-directed RNA polymerase, subunit 2, domain 6"/>
    <property type="match status" value="1"/>
</dbReference>
<feature type="domain" description="RNA polymerase beta subunit protrusion" evidence="13">
    <location>
        <begin position="38"/>
        <end position="417"/>
    </location>
</feature>
<protein>
    <recommendedName>
        <fullName evidence="6 8">DNA-directed RNA polymerase subunit beta</fullName>
        <shortName evidence="6">RNAP subunit beta</shortName>
        <ecNumber evidence="6 8">2.7.7.6</ecNumber>
    </recommendedName>
    <alternativeName>
        <fullName evidence="6">RNA polymerase subunit beta</fullName>
    </alternativeName>
    <alternativeName>
        <fullName evidence="6">Transcriptase subunit beta</fullName>
    </alternativeName>
</protein>
<dbReference type="EC" id="2.7.7.6" evidence="6 8"/>
<gene>
    <name evidence="6 16" type="primary">rpoB</name>
    <name evidence="16" type="ORF">C1C97_004915</name>
</gene>
<evidence type="ECO:0000256" key="9">
    <source>
        <dbReference type="SAM" id="MobiDB-lite"/>
    </source>
</evidence>
<dbReference type="CDD" id="cd00653">
    <property type="entry name" value="RNA_pol_B_RPB2"/>
    <property type="match status" value="1"/>
</dbReference>
<dbReference type="GO" id="GO:0006351">
    <property type="term" value="P:DNA-templated transcription"/>
    <property type="evidence" value="ECO:0007669"/>
    <property type="project" value="UniProtKB-UniRule"/>
</dbReference>
<feature type="domain" description="DNA-directed RNA polymerase beta subunit external 1" evidence="15">
    <location>
        <begin position="510"/>
        <end position="578"/>
    </location>
</feature>
<keyword evidence="4 6" id="KW-0804">Transcription</keyword>
<dbReference type="HAMAP" id="MF_01321">
    <property type="entry name" value="RNApol_bact_RpoB"/>
    <property type="match status" value="1"/>
</dbReference>
<dbReference type="GO" id="GO:0032549">
    <property type="term" value="F:ribonucleoside binding"/>
    <property type="evidence" value="ECO:0007669"/>
    <property type="project" value="InterPro"/>
</dbReference>
<comment type="function">
    <text evidence="6 8">DNA-dependent RNA polymerase catalyzes the transcription of DNA into RNA using the four ribonucleoside triphosphates as substrates.</text>
</comment>
<dbReference type="AlphaFoldDB" id="A0A495AA73"/>
<dbReference type="Pfam" id="PF00562">
    <property type="entry name" value="RNA_pol_Rpb2_6"/>
    <property type="match status" value="1"/>
</dbReference>
<dbReference type="InterPro" id="IPR019462">
    <property type="entry name" value="DNA-dir_RNA_pol_bsu_external_1"/>
</dbReference>
<dbReference type="Pfam" id="PF04560">
    <property type="entry name" value="RNA_pol_Rpb2_7"/>
    <property type="match status" value="1"/>
</dbReference>
<keyword evidence="2 6" id="KW-0808">Transferase</keyword>
<dbReference type="InterPro" id="IPR007121">
    <property type="entry name" value="RNA_pol_bsu_CS"/>
</dbReference>
<dbReference type="NCBIfam" id="NF001616">
    <property type="entry name" value="PRK00405.1"/>
    <property type="match status" value="1"/>
</dbReference>
<dbReference type="SUPFAM" id="SSF64484">
    <property type="entry name" value="beta and beta-prime subunits of DNA dependent RNA-polymerase"/>
    <property type="match status" value="1"/>
</dbReference>
<dbReference type="Gene3D" id="3.90.1800.10">
    <property type="entry name" value="RNA polymerase alpha subunit dimerisation domain"/>
    <property type="match status" value="1"/>
</dbReference>
<dbReference type="Gene3D" id="3.90.1110.10">
    <property type="entry name" value="RNA polymerase Rpb2, domain 2"/>
    <property type="match status" value="1"/>
</dbReference>
<dbReference type="Gene3D" id="2.40.50.150">
    <property type="match status" value="1"/>
</dbReference>
<feature type="domain" description="RNA polymerase Rpb2" evidence="12">
    <location>
        <begin position="171"/>
        <end position="373"/>
    </location>
</feature>
<evidence type="ECO:0000256" key="1">
    <source>
        <dbReference type="ARBA" id="ARBA00022478"/>
    </source>
</evidence>